<dbReference type="OrthoDB" id="1142077at2"/>
<dbReference type="Pfam" id="PF00756">
    <property type="entry name" value="Esterase"/>
    <property type="match status" value="1"/>
</dbReference>
<keyword evidence="2" id="KW-0418">Kinase</keyword>
<keyword evidence="2" id="KW-0808">Transferase</keyword>
<feature type="signal peptide" evidence="1">
    <location>
        <begin position="1"/>
        <end position="18"/>
    </location>
</feature>
<dbReference type="InterPro" id="IPR000801">
    <property type="entry name" value="Esterase-like"/>
</dbReference>
<gene>
    <name evidence="2" type="ORF">Q765_07735</name>
</gene>
<dbReference type="PANTHER" id="PTHR48098:SF6">
    <property type="entry name" value="FERRI-BACILLIBACTIN ESTERASE BESA"/>
    <property type="match status" value="1"/>
</dbReference>
<evidence type="ECO:0000313" key="3">
    <source>
        <dbReference type="Proteomes" id="UP000030152"/>
    </source>
</evidence>
<name>A0A0A2M6M4_9FLAO</name>
<feature type="chain" id="PRO_5001991908" evidence="1">
    <location>
        <begin position="19"/>
        <end position="379"/>
    </location>
</feature>
<sequence length="379" mass="43146">MRYITLLLLFITASPLLAQKKTEEVFSEKLNAKRSITVTLPPLYEQNKDKKYPLILVLDGEYLTGPFEGTLAYTTYWDELPEAIIVGVAQNYGNQREDDSRVSEETGLPETTGDKFFQFIGEELVPHLEKTYRISPYKVIAGHDVTATMASFFLYREKSPFTGFIAFSPVMATDMETRLPEMLASSTKPVFFYLCTAEGDSPKLRKAIKSLDEKIKAVSNPNVKYLFEDFITGSHYSLVPYGAPGALYNIFASYRPISPIEYKDKIETLKSGYVDYLKNKYDIIEKDLGVKMVIRLADFKAIEAAIRKNGMYDELRDLAALAKKNYPKKTIGEYYDGMYYEMTGDLKRAKKSYMNGYGLSPIGEYTKDFMIQKGESINQ</sequence>
<comment type="caution">
    <text evidence="2">The sequence shown here is derived from an EMBL/GenBank/DDBJ whole genome shotgun (WGS) entry which is preliminary data.</text>
</comment>
<dbReference type="GO" id="GO:0016301">
    <property type="term" value="F:kinase activity"/>
    <property type="evidence" value="ECO:0007669"/>
    <property type="project" value="UniProtKB-KW"/>
</dbReference>
<reference evidence="2 3" key="1">
    <citation type="submission" date="2013-09" db="EMBL/GenBank/DDBJ databases">
        <authorList>
            <person name="Zeng Z."/>
            <person name="Chen C."/>
        </authorList>
    </citation>
    <scope>NUCLEOTIDE SEQUENCE [LARGE SCALE GENOMIC DNA]</scope>
    <source>
        <strain evidence="2 3">WB 3.3-2</strain>
    </source>
</reference>
<dbReference type="Proteomes" id="UP000030152">
    <property type="component" value="Unassembled WGS sequence"/>
</dbReference>
<dbReference type="Gene3D" id="1.25.40.10">
    <property type="entry name" value="Tetratricopeptide repeat domain"/>
    <property type="match status" value="1"/>
</dbReference>
<keyword evidence="3" id="KW-1185">Reference proteome</keyword>
<dbReference type="Gene3D" id="3.40.50.1820">
    <property type="entry name" value="alpha/beta hydrolase"/>
    <property type="match status" value="1"/>
</dbReference>
<evidence type="ECO:0000256" key="1">
    <source>
        <dbReference type="SAM" id="SignalP"/>
    </source>
</evidence>
<protein>
    <submittedName>
        <fullName evidence="2">Histidine kinase</fullName>
    </submittedName>
</protein>
<dbReference type="eggNOG" id="COG2819">
    <property type="taxonomic scope" value="Bacteria"/>
</dbReference>
<dbReference type="EMBL" id="JRLX01000006">
    <property type="protein sequence ID" value="KGO87088.1"/>
    <property type="molecule type" value="Genomic_DNA"/>
</dbReference>
<dbReference type="RefSeq" id="WP_020213025.1">
    <property type="nucleotide sequence ID" value="NZ_JRLX01000006.1"/>
</dbReference>
<dbReference type="SUPFAM" id="SSF53474">
    <property type="entry name" value="alpha/beta-Hydrolases"/>
    <property type="match status" value="1"/>
</dbReference>
<dbReference type="STRING" id="1121895.GCA_000378485_01866"/>
<organism evidence="2 3">
    <name type="scientific">Flavobacterium rivuli WB 3.3-2 = DSM 21788</name>
    <dbReference type="NCBI Taxonomy" id="1121895"/>
    <lineage>
        <taxon>Bacteria</taxon>
        <taxon>Pseudomonadati</taxon>
        <taxon>Bacteroidota</taxon>
        <taxon>Flavobacteriia</taxon>
        <taxon>Flavobacteriales</taxon>
        <taxon>Flavobacteriaceae</taxon>
        <taxon>Flavobacterium</taxon>
    </lineage>
</organism>
<dbReference type="InterPro" id="IPR011990">
    <property type="entry name" value="TPR-like_helical_dom_sf"/>
</dbReference>
<proteinExistence type="predicted"/>
<evidence type="ECO:0000313" key="2">
    <source>
        <dbReference type="EMBL" id="KGO87088.1"/>
    </source>
</evidence>
<dbReference type="InterPro" id="IPR050583">
    <property type="entry name" value="Mycobacterial_A85_antigen"/>
</dbReference>
<dbReference type="AlphaFoldDB" id="A0A0A2M6M4"/>
<dbReference type="PANTHER" id="PTHR48098">
    <property type="entry name" value="ENTEROCHELIN ESTERASE-RELATED"/>
    <property type="match status" value="1"/>
</dbReference>
<keyword evidence="1" id="KW-0732">Signal</keyword>
<dbReference type="InterPro" id="IPR029058">
    <property type="entry name" value="AB_hydrolase_fold"/>
</dbReference>
<accession>A0A0A2M6M4</accession>